<dbReference type="Proteomes" id="UP000012174">
    <property type="component" value="Unassembled WGS sequence"/>
</dbReference>
<feature type="domain" description="Glycoside hydrolase family 42 N-terminal" evidence="8">
    <location>
        <begin position="1"/>
        <end position="371"/>
    </location>
</feature>
<dbReference type="InterPro" id="IPR029062">
    <property type="entry name" value="Class_I_gatase-like"/>
</dbReference>
<dbReference type="InterPro" id="IPR013738">
    <property type="entry name" value="Beta_galactosidase_Trimer"/>
</dbReference>
<dbReference type="GO" id="GO:0046872">
    <property type="term" value="F:metal ion binding"/>
    <property type="evidence" value="ECO:0007669"/>
    <property type="project" value="UniProtKB-KW"/>
</dbReference>
<dbReference type="PANTHER" id="PTHR36447">
    <property type="entry name" value="BETA-GALACTOSIDASE GANA"/>
    <property type="match status" value="1"/>
</dbReference>
<keyword evidence="11" id="KW-1185">Reference proteome</keyword>
<evidence type="ECO:0000256" key="1">
    <source>
        <dbReference type="ARBA" id="ARBA00001412"/>
    </source>
</evidence>
<dbReference type="KEGG" id="ela:UCREL1_4069"/>
<organism evidence="10 11">
    <name type="scientific">Eutypa lata (strain UCR-EL1)</name>
    <name type="common">Grapevine dieback disease fungus</name>
    <name type="synonym">Eutypa armeniacae</name>
    <dbReference type="NCBI Taxonomy" id="1287681"/>
    <lineage>
        <taxon>Eukaryota</taxon>
        <taxon>Fungi</taxon>
        <taxon>Dikarya</taxon>
        <taxon>Ascomycota</taxon>
        <taxon>Pezizomycotina</taxon>
        <taxon>Sordariomycetes</taxon>
        <taxon>Xylariomycetidae</taxon>
        <taxon>Xylariales</taxon>
        <taxon>Diatrypaceae</taxon>
        <taxon>Eutypa</taxon>
    </lineage>
</organism>
<keyword evidence="6" id="KW-0862">Zinc</keyword>
<keyword evidence="5" id="KW-0378">Hydrolase</keyword>
<keyword evidence="4" id="KW-0479">Metal-binding</keyword>
<dbReference type="GO" id="GO:0009341">
    <property type="term" value="C:beta-galactosidase complex"/>
    <property type="evidence" value="ECO:0007669"/>
    <property type="project" value="InterPro"/>
</dbReference>
<dbReference type="InterPro" id="IPR013780">
    <property type="entry name" value="Glyco_hydro_b"/>
</dbReference>
<accession>M7SQY8</accession>
<evidence type="ECO:0000259" key="8">
    <source>
        <dbReference type="Pfam" id="PF02449"/>
    </source>
</evidence>
<evidence type="ECO:0000313" key="10">
    <source>
        <dbReference type="EMBL" id="EMR68909.1"/>
    </source>
</evidence>
<dbReference type="PIRSF" id="PIRSF001084">
    <property type="entry name" value="B-galactosidase"/>
    <property type="match status" value="1"/>
</dbReference>
<dbReference type="eggNOG" id="ENOG502RYV5">
    <property type="taxonomic scope" value="Eukaryota"/>
</dbReference>
<dbReference type="InterPro" id="IPR013529">
    <property type="entry name" value="Glyco_hydro_42_N"/>
</dbReference>
<dbReference type="Gene3D" id="3.40.50.880">
    <property type="match status" value="1"/>
</dbReference>
<gene>
    <name evidence="10" type="ORF">UCREL1_4069</name>
</gene>
<evidence type="ECO:0000259" key="9">
    <source>
        <dbReference type="Pfam" id="PF08532"/>
    </source>
</evidence>
<evidence type="ECO:0000256" key="2">
    <source>
        <dbReference type="ARBA" id="ARBA00005940"/>
    </source>
</evidence>
<dbReference type="PANTHER" id="PTHR36447:SF2">
    <property type="entry name" value="BETA-GALACTOSIDASE YESZ"/>
    <property type="match status" value="1"/>
</dbReference>
<dbReference type="InterPro" id="IPR003476">
    <property type="entry name" value="Glyco_hydro_42"/>
</dbReference>
<dbReference type="STRING" id="1287681.M7SQY8"/>
<keyword evidence="7" id="KW-0326">Glycosidase</keyword>
<name>M7SQY8_EUTLA</name>
<sequence>MRDASLSYVRINEFDWALLEPTEGEYNFTVLDKTLELLERYQLKAIVGTPTAAPPNWLTEKYDVNFVDRTNATLQFGSRRHYSFSSFDYRKLSQDITKRLAERYGDNPTVAGWQLDNEFGCHDTVRSYDQNAAQRFRTWLENKYGTIENLNDAQGRVFWSAQYASFDTVQPPFLEIYTLNEAHTLDWYEFSSDMVIEFAKEQTTILRQYAPDQFITTNFMVLFTDFDHHKFAREVGIDLATFDQYALSGLSAFSWLSDQQLADYLRTGVPDLQAFNHALYRGVAGAAYNSTAGPFGVMEMQPGVLNWEQYRVSPLEGMVRLWTHETFAESGDLVNYFRWRQPPYAQEQTLSGLHVSDNTEDEGFFEEQVVANEDLPKLRAADLGDQQQQQQQGDVALVFDYTSHWVWGIEPYSGNWDVKQAGYTDATLKYTDLVFTFFSALRRLGLSIDVISPSQPLDGYKLVVVPSLPIIPEAFNAALSRYEGPIVFGPRTASLTPNFSYTPGLSPAEGPIRDRLPLRVTRVETPPSYALSGVAYKGANYSIDAWEEWVVCQRANRTSDATVTYTSRHRRGKPAAACEADGLHYIGFNPPADFLVAYLGDVAAGADITDVLGRSVSGSGSDLGETLRFARRGELLWAFNYGLDAVTLPEIHVDGAERIIGEEAEGELPAAGVAVWRFRT</sequence>
<dbReference type="EC" id="3.2.1.23" evidence="3"/>
<evidence type="ECO:0000256" key="3">
    <source>
        <dbReference type="ARBA" id="ARBA00012756"/>
    </source>
</evidence>
<comment type="catalytic activity">
    <reaction evidence="1">
        <text>Hydrolysis of terminal non-reducing beta-D-galactose residues in beta-D-galactosides.</text>
        <dbReference type="EC" id="3.2.1.23"/>
    </reaction>
</comment>
<dbReference type="GO" id="GO:0005975">
    <property type="term" value="P:carbohydrate metabolic process"/>
    <property type="evidence" value="ECO:0007669"/>
    <property type="project" value="InterPro"/>
</dbReference>
<dbReference type="HOGENOM" id="CLU_012430_1_0_1"/>
<feature type="domain" description="Beta-galactosidase trimerisation" evidence="9">
    <location>
        <begin position="394"/>
        <end position="608"/>
    </location>
</feature>
<dbReference type="InterPro" id="IPR017853">
    <property type="entry name" value="GH"/>
</dbReference>
<dbReference type="Gene3D" id="3.20.20.80">
    <property type="entry name" value="Glycosidases"/>
    <property type="match status" value="1"/>
</dbReference>
<reference evidence="11" key="1">
    <citation type="journal article" date="2013" name="Genome Announc.">
        <title>Draft genome sequence of the grapevine dieback fungus Eutypa lata UCR-EL1.</title>
        <authorList>
            <person name="Blanco-Ulate B."/>
            <person name="Rolshausen P.E."/>
            <person name="Cantu D."/>
        </authorList>
    </citation>
    <scope>NUCLEOTIDE SEQUENCE [LARGE SCALE GENOMIC DNA]</scope>
    <source>
        <strain evidence="11">UCR-EL1</strain>
    </source>
</reference>
<dbReference type="SUPFAM" id="SSF52317">
    <property type="entry name" value="Class I glutamine amidotransferase-like"/>
    <property type="match status" value="1"/>
</dbReference>
<dbReference type="GO" id="GO:0004565">
    <property type="term" value="F:beta-galactosidase activity"/>
    <property type="evidence" value="ECO:0007669"/>
    <property type="project" value="UniProtKB-EC"/>
</dbReference>
<dbReference type="CDD" id="cd03143">
    <property type="entry name" value="A4_beta-galactosidase_middle_domain"/>
    <property type="match status" value="1"/>
</dbReference>
<dbReference type="EMBL" id="KB706153">
    <property type="protein sequence ID" value="EMR68909.1"/>
    <property type="molecule type" value="Genomic_DNA"/>
</dbReference>
<dbReference type="AlphaFoldDB" id="M7SQY8"/>
<evidence type="ECO:0000256" key="4">
    <source>
        <dbReference type="ARBA" id="ARBA00022723"/>
    </source>
</evidence>
<dbReference type="OMA" id="SVQYFQW"/>
<dbReference type="OrthoDB" id="1657402at2759"/>
<evidence type="ECO:0000256" key="7">
    <source>
        <dbReference type="ARBA" id="ARBA00023295"/>
    </source>
</evidence>
<dbReference type="Gene3D" id="2.60.40.1180">
    <property type="entry name" value="Golgi alpha-mannosidase II"/>
    <property type="match status" value="1"/>
</dbReference>
<evidence type="ECO:0000313" key="11">
    <source>
        <dbReference type="Proteomes" id="UP000012174"/>
    </source>
</evidence>
<dbReference type="SUPFAM" id="SSF51445">
    <property type="entry name" value="(Trans)glycosidases"/>
    <property type="match status" value="1"/>
</dbReference>
<dbReference type="Pfam" id="PF08532">
    <property type="entry name" value="Glyco_hydro_42M"/>
    <property type="match status" value="1"/>
</dbReference>
<evidence type="ECO:0000256" key="5">
    <source>
        <dbReference type="ARBA" id="ARBA00022801"/>
    </source>
</evidence>
<evidence type="ECO:0000256" key="6">
    <source>
        <dbReference type="ARBA" id="ARBA00022833"/>
    </source>
</evidence>
<proteinExistence type="inferred from homology"/>
<protein>
    <recommendedName>
        <fullName evidence="3">beta-galactosidase</fullName>
        <ecNumber evidence="3">3.2.1.23</ecNumber>
    </recommendedName>
</protein>
<comment type="similarity">
    <text evidence="2">Belongs to the glycosyl hydrolase 42 family.</text>
</comment>
<dbReference type="Pfam" id="PF02449">
    <property type="entry name" value="Glyco_hydro_42"/>
    <property type="match status" value="1"/>
</dbReference>